<evidence type="ECO:0000259" key="2">
    <source>
        <dbReference type="Pfam" id="PF07811"/>
    </source>
</evidence>
<accession>A0A5C5GGL8</accession>
<keyword evidence="4" id="KW-1185">Reference proteome</keyword>
<dbReference type="EMBL" id="VFFF01000001">
    <property type="protein sequence ID" value="TNY33187.1"/>
    <property type="molecule type" value="Genomic_DNA"/>
</dbReference>
<sequence>MIAKLRRFTRLFRKDKTGNATIEFCIVFPVFMVLTVSAFETGLLMTRQMMLERGLDMAVRAVRLGTGREVDDEALRKMICNGAGIIPECLTELKVEMVELDPRNWTDLPRRPDCVDRNNPTAPSRNFVNGGSHELMVLRACALFDPIFPNFGIGIQLTKESKYYALVSTSVFVMEPG</sequence>
<reference evidence="3 4" key="1">
    <citation type="submission" date="2019-06" db="EMBL/GenBank/DDBJ databases">
        <title>Genome of new Rhodobacteraceae sp. SM1903.</title>
        <authorList>
            <person name="Ren X."/>
        </authorList>
    </citation>
    <scope>NUCLEOTIDE SEQUENCE [LARGE SCALE GENOMIC DNA]</scope>
    <source>
        <strain evidence="3 4">SM1903</strain>
    </source>
</reference>
<protein>
    <submittedName>
        <fullName evidence="3">Pilus assembly protein</fullName>
    </submittedName>
</protein>
<dbReference type="Pfam" id="PF07811">
    <property type="entry name" value="TadE"/>
    <property type="match status" value="1"/>
</dbReference>
<keyword evidence="1" id="KW-0812">Transmembrane</keyword>
<feature type="transmembrane region" description="Helical" evidence="1">
    <location>
        <begin position="20"/>
        <end position="39"/>
    </location>
</feature>
<organism evidence="3 4">
    <name type="scientific">Pelagovum pacificum</name>
    <dbReference type="NCBI Taxonomy" id="2588711"/>
    <lineage>
        <taxon>Bacteria</taxon>
        <taxon>Pseudomonadati</taxon>
        <taxon>Pseudomonadota</taxon>
        <taxon>Alphaproteobacteria</taxon>
        <taxon>Rhodobacterales</taxon>
        <taxon>Paracoccaceae</taxon>
        <taxon>Pelagovum</taxon>
    </lineage>
</organism>
<feature type="domain" description="TadE-like" evidence="2">
    <location>
        <begin position="18"/>
        <end position="60"/>
    </location>
</feature>
<dbReference type="Proteomes" id="UP000314011">
    <property type="component" value="Unassembled WGS sequence"/>
</dbReference>
<evidence type="ECO:0000256" key="1">
    <source>
        <dbReference type="SAM" id="Phobius"/>
    </source>
</evidence>
<proteinExistence type="predicted"/>
<dbReference type="RefSeq" id="WP_140193874.1">
    <property type="nucleotide sequence ID" value="NZ_CP065915.1"/>
</dbReference>
<comment type="caution">
    <text evidence="3">The sequence shown here is derived from an EMBL/GenBank/DDBJ whole genome shotgun (WGS) entry which is preliminary data.</text>
</comment>
<name>A0A5C5GGL8_9RHOB</name>
<dbReference type="OrthoDB" id="7907064at2"/>
<evidence type="ECO:0000313" key="3">
    <source>
        <dbReference type="EMBL" id="TNY33187.1"/>
    </source>
</evidence>
<gene>
    <name evidence="3" type="ORF">FHY64_07900</name>
</gene>
<dbReference type="InterPro" id="IPR012495">
    <property type="entry name" value="TadE-like_dom"/>
</dbReference>
<keyword evidence="1" id="KW-0472">Membrane</keyword>
<evidence type="ECO:0000313" key="4">
    <source>
        <dbReference type="Proteomes" id="UP000314011"/>
    </source>
</evidence>
<dbReference type="AlphaFoldDB" id="A0A5C5GGL8"/>
<keyword evidence="1" id="KW-1133">Transmembrane helix</keyword>